<evidence type="ECO:0000256" key="2">
    <source>
        <dbReference type="ARBA" id="ARBA00023277"/>
    </source>
</evidence>
<evidence type="ECO:0000313" key="8">
    <source>
        <dbReference type="EMBL" id="ABV50815.1"/>
    </source>
</evidence>
<dbReference type="EMBL" id="CP000825">
    <property type="protein sequence ID" value="ABV50815.1"/>
    <property type="molecule type" value="Genomic_DNA"/>
</dbReference>
<evidence type="ECO:0000256" key="4">
    <source>
        <dbReference type="PIRSR" id="PIRSR640042-2"/>
    </source>
</evidence>
<dbReference type="Gene3D" id="1.20.1430.10">
    <property type="entry name" value="Families 57/38 glycoside transferase, middle domain"/>
    <property type="match status" value="1"/>
</dbReference>
<feature type="active site" description="Nucleophile" evidence="3">
    <location>
        <position position="191"/>
    </location>
</feature>
<dbReference type="GO" id="GO:0005576">
    <property type="term" value="C:extracellular region"/>
    <property type="evidence" value="ECO:0007669"/>
    <property type="project" value="TreeGrafter"/>
</dbReference>
<dbReference type="PANTHER" id="PTHR41695">
    <property type="entry name" value="1,4-ALPHA-GLUCAN BRANCHING ENZYME RV3031-RELATED"/>
    <property type="match status" value="1"/>
</dbReference>
<dbReference type="InterPro" id="IPR011330">
    <property type="entry name" value="Glyco_hydro/deAcase_b/a-brl"/>
</dbReference>
<feature type="binding site" evidence="4">
    <location>
        <position position="243"/>
    </location>
    <ligand>
        <name>substrate</name>
    </ligand>
</feature>
<dbReference type="InterPro" id="IPR004300">
    <property type="entry name" value="Glyco_hydro_57_N"/>
</dbReference>
<dbReference type="CAZy" id="GH57">
    <property type="family name" value="Glycoside Hydrolase Family 57"/>
</dbReference>
<feature type="binding site" evidence="4">
    <location>
        <position position="464"/>
    </location>
    <ligand>
        <name>substrate</name>
    </ligand>
</feature>
<dbReference type="InterPro" id="IPR027291">
    <property type="entry name" value="Glyco_hydro_38_N_sf"/>
</dbReference>
<dbReference type="SUPFAM" id="SSF88688">
    <property type="entry name" value="Families 57/38 glycoside transferase middle domain"/>
    <property type="match status" value="1"/>
</dbReference>
<dbReference type="HOGENOM" id="CLU_008192_1_0_3"/>
<dbReference type="OrthoDB" id="9803279at2"/>
<evidence type="ECO:0000259" key="6">
    <source>
        <dbReference type="Pfam" id="PF03065"/>
    </source>
</evidence>
<evidence type="ECO:0000256" key="1">
    <source>
        <dbReference type="ARBA" id="ARBA00006821"/>
    </source>
</evidence>
<evidence type="ECO:0000313" key="9">
    <source>
        <dbReference type="Proteomes" id="UP000002014"/>
    </source>
</evidence>
<evidence type="ECO:0000259" key="7">
    <source>
        <dbReference type="Pfam" id="PF09210"/>
    </source>
</evidence>
<dbReference type="GO" id="GO:0030979">
    <property type="term" value="P:alpha-glucan biosynthetic process"/>
    <property type="evidence" value="ECO:0007669"/>
    <property type="project" value="InterPro"/>
</dbReference>
<proteinExistence type="inferred from homology"/>
<feature type="domain" description="Glycoside hydrolase family 57 N-terminal" evidence="6">
    <location>
        <begin position="15"/>
        <end position="390"/>
    </location>
</feature>
<keyword evidence="2 5" id="KW-0119">Carbohydrate metabolism</keyword>
<accession>A8G5D4</accession>
<dbReference type="Pfam" id="PF03065">
    <property type="entry name" value="Glyco_hydro_57"/>
    <property type="match status" value="1"/>
</dbReference>
<reference evidence="8 9" key="1">
    <citation type="journal article" date="2007" name="PLoS Genet.">
        <title>Patterns and implications of gene gain and loss in the evolution of Prochlorococcus.</title>
        <authorList>
            <person name="Kettler G.C."/>
            <person name="Martiny A.C."/>
            <person name="Huang K."/>
            <person name="Zucker J."/>
            <person name="Coleman M.L."/>
            <person name="Rodrigue S."/>
            <person name="Chen F."/>
            <person name="Lapidus A."/>
            <person name="Ferriera S."/>
            <person name="Johnson J."/>
            <person name="Steglich C."/>
            <person name="Church G.M."/>
            <person name="Richardson P."/>
            <person name="Chisholm S.W."/>
        </authorList>
    </citation>
    <scope>NUCLEOTIDE SEQUENCE [LARGE SCALE GENOMIC DNA]</scope>
    <source>
        <strain evidence="8 9">MIT 9215</strain>
    </source>
</reference>
<dbReference type="SUPFAM" id="SSF88713">
    <property type="entry name" value="Glycoside hydrolase/deacetylase"/>
    <property type="match status" value="1"/>
</dbReference>
<feature type="binding site" evidence="4">
    <location>
        <position position="260"/>
    </location>
    <ligand>
        <name>substrate</name>
    </ligand>
</feature>
<dbReference type="InterPro" id="IPR028995">
    <property type="entry name" value="Glyco_hydro_57/38_cen_sf"/>
</dbReference>
<feature type="domain" description="1,4-alpha-glucan branching enzyme C-terminal" evidence="7">
    <location>
        <begin position="426"/>
        <end position="525"/>
    </location>
</feature>
<dbReference type="InterPro" id="IPR037090">
    <property type="entry name" value="57_glycoside_trans_central"/>
</dbReference>
<dbReference type="GO" id="GO:0003844">
    <property type="term" value="F:1,4-alpha-glucan branching enzyme activity"/>
    <property type="evidence" value="ECO:0007669"/>
    <property type="project" value="InterPro"/>
</dbReference>
<evidence type="ECO:0000256" key="3">
    <source>
        <dbReference type="PIRSR" id="PIRSR640042-1"/>
    </source>
</evidence>
<dbReference type="CDD" id="cd10792">
    <property type="entry name" value="GH57N_AmyC_like"/>
    <property type="match status" value="1"/>
</dbReference>
<dbReference type="RefSeq" id="WP_012007890.1">
    <property type="nucleotide sequence ID" value="NC_009840.1"/>
</dbReference>
<dbReference type="Proteomes" id="UP000002014">
    <property type="component" value="Chromosome"/>
</dbReference>
<name>A8G5D4_PROM2</name>
<evidence type="ECO:0000256" key="5">
    <source>
        <dbReference type="RuleBase" id="RU361196"/>
    </source>
</evidence>
<dbReference type="STRING" id="93060.P9215_12001"/>
<dbReference type="Gene3D" id="3.20.110.10">
    <property type="entry name" value="Glycoside hydrolase 38, N terminal domain"/>
    <property type="match status" value="1"/>
</dbReference>
<feature type="binding site" evidence="4">
    <location>
        <position position="405"/>
    </location>
    <ligand>
        <name>substrate</name>
    </ligand>
</feature>
<sequence length="533" mass="61284">MNGPYSKKNVLGQLAIVLHAHLPYVRKNEKNSLEEDWLFQAILECYIPLLQSIESSKNENPLNTKLTISLSPTLLSLLDNKKIQETFPSWIKTRNDFLNELPQEEKNASAFLMNNLNNKYLYWQKCSGNLIEKFRVLNNSGNLDILTCAATHGYLPILRENTETVKGQINTAIRNHENIFGTRPLGIWLPECAYYENLDEILFNSGIRYAILDGHGILNSTPRPRYGVYAPICSKKGVAFFGRDSESTLPVWSAKEGFPGNKVYREFHKDLGWELPLSKLQKKGISTKRPLGLKFYKITDDKVSLGEKAFYSENEAKKKATEHADVYLLARSKQLEKLTLSSSFKPLLVAPFDAELFGHWWYEGPFFIENILKNSSKYSIKLTNLREFLVQKPNLQICDPSPSSWGQGGYHNYWINDANAWIVPEITKAGSTFVDLCSKNLKSDLSLRLLKQAARELLLSESSDWSFILRAGTTTELAKERIERHLFRFWKIVEMIKNHSNINLKFLEDIEEEDKVFPDINIDDWRNENTNLT</sequence>
<organism evidence="8 9">
    <name type="scientific">Prochlorococcus marinus (strain MIT 9215)</name>
    <dbReference type="NCBI Taxonomy" id="93060"/>
    <lineage>
        <taxon>Bacteria</taxon>
        <taxon>Bacillati</taxon>
        <taxon>Cyanobacteriota</taxon>
        <taxon>Cyanophyceae</taxon>
        <taxon>Synechococcales</taxon>
        <taxon>Prochlorococcaceae</taxon>
        <taxon>Prochlorococcus</taxon>
    </lineage>
</organism>
<dbReference type="InterPro" id="IPR015293">
    <property type="entry name" value="BE_C"/>
</dbReference>
<feature type="active site" description="Proton donor" evidence="3">
    <location>
        <position position="353"/>
    </location>
</feature>
<comment type="similarity">
    <text evidence="1 5">Belongs to the glycosyl hydrolase 57 family.</text>
</comment>
<dbReference type="InterPro" id="IPR040042">
    <property type="entry name" value="Branching_enz_MT3115-like"/>
</dbReference>
<dbReference type="AlphaFoldDB" id="A8G5D4"/>
<gene>
    <name evidence="8" type="ordered locus">P9215_12001</name>
</gene>
<dbReference type="eggNOG" id="COG1543">
    <property type="taxonomic scope" value="Bacteria"/>
</dbReference>
<dbReference type="PANTHER" id="PTHR41695:SF1">
    <property type="entry name" value="1,4-ALPHA-GLUCAN BRANCHING ENZYME TK1436"/>
    <property type="match status" value="1"/>
</dbReference>
<evidence type="ECO:0008006" key="10">
    <source>
        <dbReference type="Google" id="ProtNLM"/>
    </source>
</evidence>
<dbReference type="KEGG" id="pmh:P9215_12001"/>
<dbReference type="Pfam" id="PF09210">
    <property type="entry name" value="BE_C"/>
    <property type="match status" value="1"/>
</dbReference>
<protein>
    <recommendedName>
        <fullName evidence="10">1,4-alpha-glucan branching enzyme</fullName>
    </recommendedName>
</protein>